<dbReference type="InterPro" id="IPR011761">
    <property type="entry name" value="ATP-grasp"/>
</dbReference>
<gene>
    <name evidence="3" type="ORF">F9C07_7251</name>
</gene>
<keyword evidence="4" id="KW-1185">Reference proteome</keyword>
<evidence type="ECO:0000313" key="4">
    <source>
        <dbReference type="Proteomes" id="UP000596276"/>
    </source>
</evidence>
<proteinExistence type="predicted"/>
<feature type="domain" description="ATP-grasp" evidence="2">
    <location>
        <begin position="163"/>
        <end position="367"/>
    </location>
</feature>
<dbReference type="PROSITE" id="PS50975">
    <property type="entry name" value="ATP_GRASP"/>
    <property type="match status" value="1"/>
</dbReference>
<dbReference type="VEuPathDB" id="FungiDB:AFLA_005709"/>
<keyword evidence="3" id="KW-0808">Transferase</keyword>
<dbReference type="GO" id="GO:0046872">
    <property type="term" value="F:metal ion binding"/>
    <property type="evidence" value="ECO:0007669"/>
    <property type="project" value="InterPro"/>
</dbReference>
<dbReference type="EMBL" id="CP044620">
    <property type="protein sequence ID" value="QRD86400.1"/>
    <property type="molecule type" value="Genomic_DNA"/>
</dbReference>
<evidence type="ECO:0000313" key="3">
    <source>
        <dbReference type="EMBL" id="QRD86400.1"/>
    </source>
</evidence>
<dbReference type="PANTHER" id="PTHR34144">
    <property type="entry name" value="CHROMOSOME 8, WHOLE GENOME SHOTGUN SEQUENCE"/>
    <property type="match status" value="1"/>
</dbReference>
<dbReference type="VEuPathDB" id="FungiDB:F9C07_7251"/>
<dbReference type="AlphaFoldDB" id="A0A7U2MMF9"/>
<dbReference type="Gene3D" id="3.30.470.20">
    <property type="entry name" value="ATP-grasp fold, B domain"/>
    <property type="match status" value="1"/>
</dbReference>
<dbReference type="GO" id="GO:0016757">
    <property type="term" value="F:glycosyltransferase activity"/>
    <property type="evidence" value="ECO:0007669"/>
    <property type="project" value="UniProtKB-KW"/>
</dbReference>
<name>A0A7U2MMF9_ASPFN</name>
<keyword evidence="1" id="KW-0067">ATP-binding</keyword>
<dbReference type="Proteomes" id="UP000596276">
    <property type="component" value="Chromosome 3"/>
</dbReference>
<keyword evidence="3" id="KW-0328">Glycosyltransferase</keyword>
<sequence length="694" mass="78726">MKVVELDTTVAELHTTHGVEWPLAVDLYHTYTHIDLHDHFKRETRFIEDEDPEVYYQGDGNFSRFRQWALCFKTIRFLPMVGPGLVILHVPQDFRKNIERALSQFPERQRPIVQYIDLDSSNFEVDRQSALQGRKLVYWRPKSWMSKESSLVAPEVSYELNDKRFLSHPGIPTPTMEIIQLAQPKQQEYLARRPLPFVVKFCRCSSGQGTFIVTTEEARHQMLDAVSRYVTRGGEEVQLSELVRSQRPHYGVNFFVDDNETTEPEFLGATEQVSTQDGVWVGGIIDYNEQGDLERSLRDTMSAVAHSLRQSSYIGWVGIDVIFDHHDRPLVVDLNARMAGGIALSLFSKHFLSLGLPLAQVDTVSFAGPASRIYDILSAKIESGQIIVTLAMEISDADSMASVVFGAALLPCSKTKKGKQEEVPHSGGRSSKPRLYRRALVGLSTCFIVWTVLEALFIQHRVSTVDRIPPTPPRQFERIFIASTHWNNAVIQLAKTWGPENIFVSIFESGSWDDSKGALRDLDLELDRLGVRRNLTLSEIAHQDEISRPPSEGWIDTPRGRKELRRIHYLARLRNQTLRPLEDLARNGIVFDKVLFLNDVVFTVDDVISLLNTNDGVYAAACSLDFSKPPRYYDTFALRDSNGDETLMQECPYFRSVTSRDALLAMSPAPVKSCWNAVHPHTAWISLHNIALAL</sequence>
<dbReference type="InterPro" id="IPR021047">
    <property type="entry name" value="Mannosyltransferase_CMT1"/>
</dbReference>
<reference evidence="4" key="1">
    <citation type="journal article" date="2021" name="G3 (Bethesda)">
        <title>Chromosome assembled and annotated genome sequence of Aspergillus flavus NRRL 3357.</title>
        <authorList>
            <person name="Skerker J.M."/>
            <person name="Pianalto K.M."/>
            <person name="Mondo S.J."/>
            <person name="Yang K."/>
            <person name="Arkin A.P."/>
            <person name="Keller N.P."/>
            <person name="Grigoriev I.V."/>
            <person name="Louise Glass N.L."/>
        </authorList>
    </citation>
    <scope>NUCLEOTIDE SEQUENCE [LARGE SCALE GENOMIC DNA]</scope>
    <source>
        <strain evidence="4">ATCC 200026 / FGSC A1120 / IAM 13836 / NRRL 3357 / JCM 12722 / SRRC 167</strain>
    </source>
</reference>
<keyword evidence="1" id="KW-0547">Nucleotide-binding</keyword>
<evidence type="ECO:0000259" key="2">
    <source>
        <dbReference type="PROSITE" id="PS50975"/>
    </source>
</evidence>
<protein>
    <submittedName>
        <fullName evidence="3">Cryptococcal mannosyltransferase 1-domain-containing protein</fullName>
    </submittedName>
</protein>
<dbReference type="GO" id="GO:0005524">
    <property type="term" value="F:ATP binding"/>
    <property type="evidence" value="ECO:0007669"/>
    <property type="project" value="UniProtKB-UniRule"/>
</dbReference>
<dbReference type="VEuPathDB" id="FungiDB:AFLA_005708"/>
<evidence type="ECO:0000256" key="1">
    <source>
        <dbReference type="PROSITE-ProRule" id="PRU00409"/>
    </source>
</evidence>
<organism evidence="3 4">
    <name type="scientific">Aspergillus flavus (strain ATCC 200026 / FGSC A1120 / IAM 13836 / NRRL 3357 / JCM 12722 / SRRC 167)</name>
    <dbReference type="NCBI Taxonomy" id="332952"/>
    <lineage>
        <taxon>Eukaryota</taxon>
        <taxon>Fungi</taxon>
        <taxon>Dikarya</taxon>
        <taxon>Ascomycota</taxon>
        <taxon>Pezizomycotina</taxon>
        <taxon>Eurotiomycetes</taxon>
        <taxon>Eurotiomycetidae</taxon>
        <taxon>Eurotiales</taxon>
        <taxon>Aspergillaceae</taxon>
        <taxon>Aspergillus</taxon>
        <taxon>Aspergillus subgen. Circumdati</taxon>
    </lineage>
</organism>
<accession>A0A7U2MMF9</accession>
<dbReference type="SUPFAM" id="SSF56059">
    <property type="entry name" value="Glutathione synthetase ATP-binding domain-like"/>
    <property type="match status" value="1"/>
</dbReference>
<dbReference type="Pfam" id="PF11735">
    <property type="entry name" value="CAP59_mtransfer"/>
    <property type="match status" value="1"/>
</dbReference>
<dbReference type="PANTHER" id="PTHR34144:SF7">
    <property type="entry name" value="EXPORT PROTEIN (CAP59), PUTATIVE (AFU_ORTHOLOGUE AFUA_7G05020)-RELATED"/>
    <property type="match status" value="1"/>
</dbReference>